<evidence type="ECO:0000259" key="2">
    <source>
        <dbReference type="Pfam" id="PF07596"/>
    </source>
</evidence>
<evidence type="ECO:0000313" key="4">
    <source>
        <dbReference type="Proteomes" id="UP000316213"/>
    </source>
</evidence>
<evidence type="ECO:0000256" key="1">
    <source>
        <dbReference type="SAM" id="Phobius"/>
    </source>
</evidence>
<dbReference type="InterPro" id="IPR027558">
    <property type="entry name" value="Pre_pil_HX9DG_C"/>
</dbReference>
<accession>A0A5C6AWQ2</accession>
<reference evidence="3 4" key="1">
    <citation type="submission" date="2019-02" db="EMBL/GenBank/DDBJ databases">
        <title>Deep-cultivation of Planctomycetes and their phenomic and genomic characterization uncovers novel biology.</title>
        <authorList>
            <person name="Wiegand S."/>
            <person name="Jogler M."/>
            <person name="Boedeker C."/>
            <person name="Pinto D."/>
            <person name="Vollmers J."/>
            <person name="Rivas-Marin E."/>
            <person name="Kohn T."/>
            <person name="Peeters S.H."/>
            <person name="Heuer A."/>
            <person name="Rast P."/>
            <person name="Oberbeckmann S."/>
            <person name="Bunk B."/>
            <person name="Jeske O."/>
            <person name="Meyerdierks A."/>
            <person name="Storesund J.E."/>
            <person name="Kallscheuer N."/>
            <person name="Luecker S."/>
            <person name="Lage O.M."/>
            <person name="Pohl T."/>
            <person name="Merkel B.J."/>
            <person name="Hornburger P."/>
            <person name="Mueller R.-W."/>
            <person name="Bruemmer F."/>
            <person name="Labrenz M."/>
            <person name="Spormann A.M."/>
            <person name="Op Den Camp H."/>
            <person name="Overmann J."/>
            <person name="Amann R."/>
            <person name="Jetten M.S.M."/>
            <person name="Mascher T."/>
            <person name="Medema M.H."/>
            <person name="Devos D.P."/>
            <person name="Kaster A.-K."/>
            <person name="Ovreas L."/>
            <person name="Rohde M."/>
            <person name="Galperin M.Y."/>
            <person name="Jogler C."/>
        </authorList>
    </citation>
    <scope>NUCLEOTIDE SEQUENCE [LARGE SCALE GENOMIC DNA]</scope>
    <source>
        <strain evidence="3 4">Pla100</strain>
    </source>
</reference>
<gene>
    <name evidence="3" type="ORF">Pla100_04960</name>
</gene>
<feature type="domain" description="DUF1559" evidence="2">
    <location>
        <begin position="34"/>
        <end position="273"/>
    </location>
</feature>
<dbReference type="Proteomes" id="UP000316213">
    <property type="component" value="Unassembled WGS sequence"/>
</dbReference>
<evidence type="ECO:0000313" key="3">
    <source>
        <dbReference type="EMBL" id="TWU03569.1"/>
    </source>
</evidence>
<dbReference type="AlphaFoldDB" id="A0A5C6AWQ2"/>
<feature type="transmembrane region" description="Helical" evidence="1">
    <location>
        <begin position="12"/>
        <end position="30"/>
    </location>
</feature>
<organism evidence="3 4">
    <name type="scientific">Neorhodopirellula pilleata</name>
    <dbReference type="NCBI Taxonomy" id="2714738"/>
    <lineage>
        <taxon>Bacteria</taxon>
        <taxon>Pseudomonadati</taxon>
        <taxon>Planctomycetota</taxon>
        <taxon>Planctomycetia</taxon>
        <taxon>Pirellulales</taxon>
        <taxon>Pirellulaceae</taxon>
        <taxon>Neorhodopirellula</taxon>
    </lineage>
</organism>
<dbReference type="SUPFAM" id="SSF54523">
    <property type="entry name" value="Pili subunits"/>
    <property type="match status" value="1"/>
</dbReference>
<comment type="caution">
    <text evidence="3">The sequence shown here is derived from an EMBL/GenBank/DDBJ whole genome shotgun (WGS) entry which is preliminary data.</text>
</comment>
<dbReference type="OrthoDB" id="255848at2"/>
<dbReference type="Pfam" id="PF07963">
    <property type="entry name" value="N_methyl"/>
    <property type="match status" value="1"/>
</dbReference>
<dbReference type="RefSeq" id="WP_146576061.1">
    <property type="nucleotide sequence ID" value="NZ_SJPM01000001.1"/>
</dbReference>
<keyword evidence="1" id="KW-0812">Transmembrane</keyword>
<dbReference type="PROSITE" id="PS00409">
    <property type="entry name" value="PROKAR_NTER_METHYL"/>
    <property type="match status" value="1"/>
</dbReference>
<dbReference type="InterPro" id="IPR011453">
    <property type="entry name" value="DUF1559"/>
</dbReference>
<dbReference type="PANTHER" id="PTHR30093">
    <property type="entry name" value="GENERAL SECRETION PATHWAY PROTEIN G"/>
    <property type="match status" value="1"/>
</dbReference>
<dbReference type="Gene3D" id="3.30.700.10">
    <property type="entry name" value="Glycoprotein, Type 4 Pilin"/>
    <property type="match status" value="1"/>
</dbReference>
<dbReference type="EMBL" id="SJPM01000001">
    <property type="protein sequence ID" value="TWU03569.1"/>
    <property type="molecule type" value="Genomic_DNA"/>
</dbReference>
<dbReference type="Pfam" id="PF07596">
    <property type="entry name" value="SBP_bac_10"/>
    <property type="match status" value="1"/>
</dbReference>
<keyword evidence="4" id="KW-1185">Reference proteome</keyword>
<sequence length="296" mass="32255">MKSSAGFSLVEALVVAAILFILLAISIPFVRDVRSLTRRSNCDQNLIRLAIATQSYADDFGHLPGGTFSFNANLNRPSSAEQDLSPEALDRDEVVRSLPEGYHHNWISSLLPYLDRQGLYQSIQYEYGVYSEANRLPREVDLAFLRCPAAAETQLPNTSSYVGLHAAESNPISPLDTGVFMLDRWIDESDIADGSAYTIIIGEKLSPPEYDLGWLSGTRSSLRNAGTPINSDIPIETYRDPLFVGGLASHHAGGASVAMGDASVKFLSESIDPSVYKSLVARSDQAEAVLEKPTDQ</sequence>
<name>A0A5C6AWQ2_9BACT</name>
<proteinExistence type="predicted"/>
<keyword evidence="1" id="KW-0472">Membrane</keyword>
<dbReference type="InterPro" id="IPR012902">
    <property type="entry name" value="N_methyl_site"/>
</dbReference>
<dbReference type="PANTHER" id="PTHR30093:SF2">
    <property type="entry name" value="TYPE II SECRETION SYSTEM PROTEIN H"/>
    <property type="match status" value="1"/>
</dbReference>
<dbReference type="NCBIfam" id="TIGR04294">
    <property type="entry name" value="pre_pil_HX9DG"/>
    <property type="match status" value="1"/>
</dbReference>
<keyword evidence="1" id="KW-1133">Transmembrane helix</keyword>
<dbReference type="InterPro" id="IPR045584">
    <property type="entry name" value="Pilin-like"/>
</dbReference>
<protein>
    <recommendedName>
        <fullName evidence="2">DUF1559 domain-containing protein</fullName>
    </recommendedName>
</protein>